<dbReference type="RefSeq" id="WP_098736716.1">
    <property type="nucleotide sequence ID" value="NZ_PDKW01000040.1"/>
</dbReference>
<dbReference type="Gene3D" id="1.10.3080.10">
    <property type="entry name" value="Clc chloride channel"/>
    <property type="match status" value="1"/>
</dbReference>
<dbReference type="Pfam" id="PF02641">
    <property type="entry name" value="DUF190"/>
    <property type="match status" value="1"/>
</dbReference>
<evidence type="ECO:0000256" key="5">
    <source>
        <dbReference type="ARBA" id="ARBA00023136"/>
    </source>
</evidence>
<dbReference type="SUPFAM" id="SSF81340">
    <property type="entry name" value="Clc chloride channel"/>
    <property type="match status" value="1"/>
</dbReference>
<protein>
    <submittedName>
        <fullName evidence="7">Chloride channel protein</fullName>
    </submittedName>
</protein>
<proteinExistence type="inferred from homology"/>
<feature type="transmembrane region" description="Helical" evidence="6">
    <location>
        <begin position="147"/>
        <end position="172"/>
    </location>
</feature>
<dbReference type="Pfam" id="PF00654">
    <property type="entry name" value="Voltage_CLC"/>
    <property type="match status" value="1"/>
</dbReference>
<evidence type="ECO:0000256" key="4">
    <source>
        <dbReference type="ARBA" id="ARBA00022989"/>
    </source>
</evidence>
<evidence type="ECO:0000313" key="8">
    <source>
        <dbReference type="Proteomes" id="UP000225379"/>
    </source>
</evidence>
<feature type="transmembrane region" description="Helical" evidence="6">
    <location>
        <begin position="394"/>
        <end position="414"/>
    </location>
</feature>
<keyword evidence="3 6" id="KW-0812">Transmembrane</keyword>
<dbReference type="GO" id="GO:0015108">
    <property type="term" value="F:chloride transmembrane transporter activity"/>
    <property type="evidence" value="ECO:0007669"/>
    <property type="project" value="InterPro"/>
</dbReference>
<evidence type="ECO:0000256" key="1">
    <source>
        <dbReference type="ARBA" id="ARBA00004141"/>
    </source>
</evidence>
<dbReference type="PRINTS" id="PR00762">
    <property type="entry name" value="CLCHANNEL"/>
</dbReference>
<dbReference type="InterPro" id="IPR001807">
    <property type="entry name" value="ClC"/>
</dbReference>
<comment type="similarity">
    <text evidence="2">Belongs to the UPF0166 family.</text>
</comment>
<dbReference type="InterPro" id="IPR003793">
    <property type="entry name" value="UPF0166"/>
</dbReference>
<feature type="transmembrane region" description="Helical" evidence="6">
    <location>
        <begin position="259"/>
        <end position="281"/>
    </location>
</feature>
<keyword evidence="8" id="KW-1185">Reference proteome</keyword>
<comment type="caution">
    <text evidence="7">The sequence shown here is derived from an EMBL/GenBank/DDBJ whole genome shotgun (WGS) entry which is preliminary data.</text>
</comment>
<dbReference type="Gene3D" id="3.30.70.120">
    <property type="match status" value="1"/>
</dbReference>
<keyword evidence="4 6" id="KW-1133">Transmembrane helix</keyword>
<accession>A0A2B8B7K3</accession>
<comment type="subcellular location">
    <subcellularLocation>
        <location evidence="1">Membrane</location>
        <topology evidence="1">Multi-pass membrane protein</topology>
    </subcellularLocation>
</comment>
<feature type="transmembrane region" description="Helical" evidence="6">
    <location>
        <begin position="54"/>
        <end position="73"/>
    </location>
</feature>
<evidence type="ECO:0000313" key="7">
    <source>
        <dbReference type="EMBL" id="PGH57264.1"/>
    </source>
</evidence>
<feature type="transmembrane region" description="Helical" evidence="6">
    <location>
        <begin position="184"/>
        <end position="207"/>
    </location>
</feature>
<gene>
    <name evidence="7" type="ORF">CRT60_12455</name>
</gene>
<feature type="transmembrane region" description="Helical" evidence="6">
    <location>
        <begin position="227"/>
        <end position="247"/>
    </location>
</feature>
<dbReference type="InterPro" id="IPR011322">
    <property type="entry name" value="N-reg_PII-like_a/b"/>
</dbReference>
<dbReference type="SUPFAM" id="SSF54913">
    <property type="entry name" value="GlnB-like"/>
    <property type="match status" value="1"/>
</dbReference>
<dbReference type="CDD" id="cd03682">
    <property type="entry name" value="ClC_sycA_like"/>
    <property type="match status" value="1"/>
</dbReference>
<name>A0A2B8B7K3_9PROT</name>
<dbReference type="EMBL" id="PDKW01000040">
    <property type="protein sequence ID" value="PGH57264.1"/>
    <property type="molecule type" value="Genomic_DNA"/>
</dbReference>
<dbReference type="PANTHER" id="PTHR43427:SF12">
    <property type="entry name" value="CHLORIDE TRANSPORTER"/>
    <property type="match status" value="1"/>
</dbReference>
<feature type="transmembrane region" description="Helical" evidence="6">
    <location>
        <begin position="337"/>
        <end position="356"/>
    </location>
</feature>
<dbReference type="Proteomes" id="UP000225379">
    <property type="component" value="Unassembled WGS sequence"/>
</dbReference>
<reference evidence="8" key="1">
    <citation type="submission" date="2017-10" db="EMBL/GenBank/DDBJ databases">
        <authorList>
            <person name="Kravchenko I.K."/>
            <person name="Grouzdev D.S."/>
        </authorList>
    </citation>
    <scope>NUCLEOTIDE SEQUENCE [LARGE SCALE GENOMIC DNA]</scope>
    <source>
        <strain evidence="8">B2</strain>
    </source>
</reference>
<dbReference type="GO" id="GO:0016020">
    <property type="term" value="C:membrane"/>
    <property type="evidence" value="ECO:0007669"/>
    <property type="project" value="UniProtKB-SubCell"/>
</dbReference>
<dbReference type="PANTHER" id="PTHR43427">
    <property type="entry name" value="CHLORIDE CHANNEL PROTEIN CLC-E"/>
    <property type="match status" value="1"/>
</dbReference>
<dbReference type="OrthoDB" id="9767361at2"/>
<dbReference type="InterPro" id="IPR015867">
    <property type="entry name" value="N-reg_PII/ATP_PRibTrfase_C"/>
</dbReference>
<keyword evidence="5 6" id="KW-0472">Membrane</keyword>
<feature type="transmembrane region" description="Helical" evidence="6">
    <location>
        <begin position="363"/>
        <end position="388"/>
    </location>
</feature>
<evidence type="ECO:0000256" key="2">
    <source>
        <dbReference type="ARBA" id="ARBA00010554"/>
    </source>
</evidence>
<feature type="transmembrane region" description="Helical" evidence="6">
    <location>
        <begin position="20"/>
        <end position="42"/>
    </location>
</feature>
<organism evidence="7 8">
    <name type="scientific">Azospirillum palustre</name>
    <dbReference type="NCBI Taxonomy" id="2044885"/>
    <lineage>
        <taxon>Bacteria</taxon>
        <taxon>Pseudomonadati</taxon>
        <taxon>Pseudomonadota</taxon>
        <taxon>Alphaproteobacteria</taxon>
        <taxon>Rhodospirillales</taxon>
        <taxon>Azospirillaceae</taxon>
        <taxon>Azospirillum</taxon>
    </lineage>
</organism>
<feature type="transmembrane region" description="Helical" evidence="6">
    <location>
        <begin position="314"/>
        <end position="331"/>
    </location>
</feature>
<dbReference type="InterPro" id="IPR050368">
    <property type="entry name" value="ClC-type_chloride_channel"/>
</dbReference>
<evidence type="ECO:0000256" key="6">
    <source>
        <dbReference type="SAM" id="Phobius"/>
    </source>
</evidence>
<dbReference type="InterPro" id="IPR014743">
    <property type="entry name" value="Cl-channel_core"/>
</dbReference>
<evidence type="ECO:0000256" key="3">
    <source>
        <dbReference type="ARBA" id="ARBA00022692"/>
    </source>
</evidence>
<dbReference type="AlphaFoldDB" id="A0A2B8B7K3"/>
<sequence length="615" mass="65238">MTLRDRAAPWAGPMAAVGTWLCLTVPMAAIVGSLCALFLWSLDRATQARLDYPWLLYGLPVAGVVIGFVYHWVGRPAEGGNNLIVDQIHEPGGGVPLRMAPLILVSTVITHLFGGSAGREGTAVQLGGSIAGGIARLCRLDAAELRILLMGGIAAGFGAVFGTPVAGAVFALEVLTIGRIEYEALIPCLIAAVTGDWVCHAWGVGHVHYPVAFLAGAEAGGFTLDGVLLAKVAIAGIAFGLAARLFSEASHLVQTLYKALCPYAPLRPAIGGLLVIGLVHALGTREYLGIGVIGATPEDASILNFFISPVVHDWSWLWKMLFTVITLGAGFKGGEVTPLFFIGAGLGNALSGLLGAPPDLFAALGFVALFAGAANTPLACVIMGIELFGAGPTVYLATACFLAYMASGHSSIYLSQRVGIAKRAAALVPPDISLRDLRQMRSAQSEARTARVVSLAALRRSAQATVSPHHIQDTDMLHPHRVSSEEVGMVRIYLKPGERLRTPGRFAFFGGRPVYRELVLAAKRSGILNAVAHHTHFGYSNHGGVEDHAVELANPHLTMCVELIAPRDRLELFCREHGPLLERKVVIYKELEQWRVARHGESSEVPDMTLAPAVA</sequence>